<dbReference type="SUPFAM" id="SSF49384">
    <property type="entry name" value="Carbohydrate-binding domain"/>
    <property type="match status" value="1"/>
</dbReference>
<dbReference type="Pfam" id="PF00553">
    <property type="entry name" value="CBM_2"/>
    <property type="match status" value="1"/>
</dbReference>
<name>A0ABT9MVJ1_9ACTN</name>
<dbReference type="PROSITE" id="PS51173">
    <property type="entry name" value="CBM2"/>
    <property type="match status" value="1"/>
</dbReference>
<dbReference type="InterPro" id="IPR008965">
    <property type="entry name" value="CBM2/CBM3_carb-bd_dom_sf"/>
</dbReference>
<gene>
    <name evidence="2" type="ORF">J2S43_003970</name>
</gene>
<dbReference type="EMBL" id="JAUSRA010000001">
    <property type="protein sequence ID" value="MDP9795458.1"/>
    <property type="molecule type" value="Genomic_DNA"/>
</dbReference>
<evidence type="ECO:0000259" key="1">
    <source>
        <dbReference type="PROSITE" id="PS51173"/>
    </source>
</evidence>
<reference evidence="2 3" key="1">
    <citation type="submission" date="2023-07" db="EMBL/GenBank/DDBJ databases">
        <title>Sequencing the genomes of 1000 actinobacteria strains.</title>
        <authorList>
            <person name="Klenk H.-P."/>
        </authorList>
    </citation>
    <scope>NUCLEOTIDE SEQUENCE [LARGE SCALE GENOMIC DNA]</scope>
    <source>
        <strain evidence="2 3">DSM 44710</strain>
    </source>
</reference>
<evidence type="ECO:0000313" key="3">
    <source>
        <dbReference type="Proteomes" id="UP001240984"/>
    </source>
</evidence>
<evidence type="ECO:0000313" key="2">
    <source>
        <dbReference type="EMBL" id="MDP9795458.1"/>
    </source>
</evidence>
<sequence length="111" mass="11992">MAGEPCNVSYRPTAGNEIFDVYLVIKNTSGYAITGWTLAFVLPPGQTFVRGSEYEVNISTDGQAVDGWNKPWNGPVANEGTVGVGFKVQGPDFRVEPTEFFINGKKCSVSP</sequence>
<dbReference type="InterPro" id="IPR012291">
    <property type="entry name" value="CBM2_carb-bd_dom_sf"/>
</dbReference>
<protein>
    <recommendedName>
        <fullName evidence="1">CBM2 domain-containing protein</fullName>
    </recommendedName>
</protein>
<dbReference type="RefSeq" id="WP_306831293.1">
    <property type="nucleotide sequence ID" value="NZ_JAUSRA010000001.1"/>
</dbReference>
<dbReference type="Proteomes" id="UP001240984">
    <property type="component" value="Unassembled WGS sequence"/>
</dbReference>
<dbReference type="SMART" id="SM00637">
    <property type="entry name" value="CBD_II"/>
    <property type="match status" value="1"/>
</dbReference>
<proteinExistence type="predicted"/>
<comment type="caution">
    <text evidence="2">The sequence shown here is derived from an EMBL/GenBank/DDBJ whole genome shotgun (WGS) entry which is preliminary data.</text>
</comment>
<dbReference type="Gene3D" id="2.60.40.290">
    <property type="match status" value="1"/>
</dbReference>
<feature type="domain" description="CBM2" evidence="1">
    <location>
        <begin position="1"/>
        <end position="110"/>
    </location>
</feature>
<accession>A0ABT9MVJ1</accession>
<dbReference type="InterPro" id="IPR001919">
    <property type="entry name" value="CBD2"/>
</dbReference>
<organism evidence="2 3">
    <name type="scientific">Catenuloplanes nepalensis</name>
    <dbReference type="NCBI Taxonomy" id="587533"/>
    <lineage>
        <taxon>Bacteria</taxon>
        <taxon>Bacillati</taxon>
        <taxon>Actinomycetota</taxon>
        <taxon>Actinomycetes</taxon>
        <taxon>Micromonosporales</taxon>
        <taxon>Micromonosporaceae</taxon>
        <taxon>Catenuloplanes</taxon>
    </lineage>
</organism>
<keyword evidence="3" id="KW-1185">Reference proteome</keyword>